<dbReference type="GO" id="GO:0005829">
    <property type="term" value="C:cytosol"/>
    <property type="evidence" value="ECO:0007669"/>
    <property type="project" value="TreeGrafter"/>
</dbReference>
<dbReference type="NCBIfam" id="NF002652">
    <property type="entry name" value="PRK02318.2-5"/>
    <property type="match status" value="1"/>
</dbReference>
<dbReference type="InterPro" id="IPR013328">
    <property type="entry name" value="6PGD_dom2"/>
</dbReference>
<dbReference type="SUPFAM" id="SSF51735">
    <property type="entry name" value="NAD(P)-binding Rossmann-fold domains"/>
    <property type="match status" value="1"/>
</dbReference>
<evidence type="ECO:0000256" key="3">
    <source>
        <dbReference type="ARBA" id="ARBA00012939"/>
    </source>
</evidence>
<sequence>MSEPKALHFGAGNIGRGFIGPLLVESGYHVVFADVDSDTIDKLNEAGHYTVHIIGDECQRQLISSISGVLSHNDDVLSVFSDPTVQLVTTAVGPNILEKVAPTIAKGLQARRQAGAGSLNIIACENMVGQTAQLARYVFQYLTTEDKSWVDAHVGFASCSVDCIVPPCDPDRKTLDVHVEDFQEWIVDEDALRMAIDPKVKGMQLTQDLDAFVERKLFTLNCAHAIAAYLGYVKRYRTVDQATQDDQIRDIVRGALNECGAALIMKHHFDRAAHMEYIEKILRRISDPSLGDSVVRVGRQPLRKLGKTDRLLGPANLARKYGLPDDNLMRGVAAAFLYNAEDDKEGTELQDKVKRSGIAKVVEEITGYLEGSEAHAKIIEAYRNLEQQ</sequence>
<dbReference type="Proteomes" id="UP000054166">
    <property type="component" value="Unassembled WGS sequence"/>
</dbReference>
<dbReference type="HOGENOM" id="CLU_036089_2_0_1"/>
<reference evidence="10 11" key="1">
    <citation type="submission" date="2014-04" db="EMBL/GenBank/DDBJ databases">
        <authorList>
            <consortium name="DOE Joint Genome Institute"/>
            <person name="Kuo A."/>
            <person name="Tarkka M."/>
            <person name="Buscot F."/>
            <person name="Kohler A."/>
            <person name="Nagy L.G."/>
            <person name="Floudas D."/>
            <person name="Copeland A."/>
            <person name="Barry K.W."/>
            <person name="Cichocki N."/>
            <person name="Veneault-Fourrey C."/>
            <person name="LaButti K."/>
            <person name="Lindquist E.A."/>
            <person name="Lipzen A."/>
            <person name="Lundell T."/>
            <person name="Morin E."/>
            <person name="Murat C."/>
            <person name="Sun H."/>
            <person name="Tunlid A."/>
            <person name="Henrissat B."/>
            <person name="Grigoriev I.V."/>
            <person name="Hibbett D.S."/>
            <person name="Martin F."/>
            <person name="Nordberg H.P."/>
            <person name="Cantor M.N."/>
            <person name="Hua S.X."/>
        </authorList>
    </citation>
    <scope>NUCLEOTIDE SEQUENCE [LARGE SCALE GENOMIC DNA]</scope>
    <source>
        <strain evidence="10 11">F 1598</strain>
    </source>
</reference>
<dbReference type="InterPro" id="IPR036291">
    <property type="entry name" value="NAD(P)-bd_dom_sf"/>
</dbReference>
<dbReference type="EC" id="1.1.1.17" evidence="3"/>
<dbReference type="InterPro" id="IPR023028">
    <property type="entry name" value="Mannitol_1_phos_5_DH"/>
</dbReference>
<evidence type="ECO:0000256" key="6">
    <source>
        <dbReference type="ARBA" id="ARBA00023027"/>
    </source>
</evidence>
<keyword evidence="5" id="KW-0560">Oxidoreductase</keyword>
<evidence type="ECO:0000259" key="9">
    <source>
        <dbReference type="Pfam" id="PF08125"/>
    </source>
</evidence>
<dbReference type="HAMAP" id="MF_00196">
    <property type="entry name" value="Mannitol_dehydrog"/>
    <property type="match status" value="1"/>
</dbReference>
<comment type="similarity">
    <text evidence="1">Belongs to the mannitol dehydrogenase family.</text>
</comment>
<dbReference type="InterPro" id="IPR013131">
    <property type="entry name" value="Mannitol_DH_N"/>
</dbReference>
<gene>
    <name evidence="10" type="ORF">PILCRDRAFT_819242</name>
</gene>
<dbReference type="InterPro" id="IPR013118">
    <property type="entry name" value="Mannitol_DH_C"/>
</dbReference>
<dbReference type="PRINTS" id="PR00084">
    <property type="entry name" value="MTLDHDRGNASE"/>
</dbReference>
<dbReference type="PANTHER" id="PTHR30524">
    <property type="entry name" value="MANNITOL-1-PHOSPHATE 5-DEHYDROGENASE"/>
    <property type="match status" value="1"/>
</dbReference>
<evidence type="ECO:0000256" key="2">
    <source>
        <dbReference type="ARBA" id="ARBA00011245"/>
    </source>
</evidence>
<dbReference type="AlphaFoldDB" id="A0A0C3C281"/>
<dbReference type="Gene3D" id="1.10.1040.10">
    <property type="entry name" value="N-(1-d-carboxylethyl)-l-norvaline Dehydrogenase, domain 2"/>
    <property type="match status" value="1"/>
</dbReference>
<feature type="domain" description="Mannitol dehydrogenase N-terminal" evidence="8">
    <location>
        <begin position="5"/>
        <end position="192"/>
    </location>
</feature>
<dbReference type="GO" id="GO:0019592">
    <property type="term" value="P:mannitol catabolic process"/>
    <property type="evidence" value="ECO:0007669"/>
    <property type="project" value="TreeGrafter"/>
</dbReference>
<dbReference type="OrthoDB" id="418169at2759"/>
<dbReference type="InterPro" id="IPR008927">
    <property type="entry name" value="6-PGluconate_DH-like_C_sf"/>
</dbReference>
<feature type="domain" description="Mannitol dehydrogenase C-terminal" evidence="9">
    <location>
        <begin position="208"/>
        <end position="354"/>
    </location>
</feature>
<name>A0A0C3C281_PILCF</name>
<keyword evidence="11" id="KW-1185">Reference proteome</keyword>
<dbReference type="PANTHER" id="PTHR30524:SF0">
    <property type="entry name" value="ALTRONATE OXIDOREDUCTASE-RELATED"/>
    <property type="match status" value="1"/>
</dbReference>
<dbReference type="GO" id="GO:0008926">
    <property type="term" value="F:mannitol-1-phosphate 5-dehydrogenase activity"/>
    <property type="evidence" value="ECO:0007669"/>
    <property type="project" value="UniProtKB-EC"/>
</dbReference>
<dbReference type="STRING" id="765440.A0A0C3C281"/>
<dbReference type="Pfam" id="PF08125">
    <property type="entry name" value="Mannitol_dh_C"/>
    <property type="match status" value="1"/>
</dbReference>
<evidence type="ECO:0000313" key="10">
    <source>
        <dbReference type="EMBL" id="KIM83607.1"/>
    </source>
</evidence>
<proteinExistence type="inferred from homology"/>
<keyword evidence="6" id="KW-0520">NAD</keyword>
<comment type="catalytic activity">
    <reaction evidence="7">
        <text>D-mannitol 1-phosphate + NAD(+) = beta-D-fructose 6-phosphate + NADH + H(+)</text>
        <dbReference type="Rhea" id="RHEA:19661"/>
        <dbReference type="ChEBI" id="CHEBI:15378"/>
        <dbReference type="ChEBI" id="CHEBI:57540"/>
        <dbReference type="ChEBI" id="CHEBI:57634"/>
        <dbReference type="ChEBI" id="CHEBI:57945"/>
        <dbReference type="ChEBI" id="CHEBI:61381"/>
        <dbReference type="EC" id="1.1.1.17"/>
    </reaction>
</comment>
<comment type="subunit">
    <text evidence="2">Monomer.</text>
</comment>
<evidence type="ECO:0000256" key="1">
    <source>
        <dbReference type="ARBA" id="ARBA00006541"/>
    </source>
</evidence>
<organism evidence="10 11">
    <name type="scientific">Piloderma croceum (strain F 1598)</name>
    <dbReference type="NCBI Taxonomy" id="765440"/>
    <lineage>
        <taxon>Eukaryota</taxon>
        <taxon>Fungi</taxon>
        <taxon>Dikarya</taxon>
        <taxon>Basidiomycota</taxon>
        <taxon>Agaricomycotina</taxon>
        <taxon>Agaricomycetes</taxon>
        <taxon>Agaricomycetidae</taxon>
        <taxon>Atheliales</taxon>
        <taxon>Atheliaceae</taxon>
        <taxon>Piloderma</taxon>
    </lineage>
</organism>
<accession>A0A0C3C281</accession>
<dbReference type="InParanoid" id="A0A0C3C281"/>
<evidence type="ECO:0000313" key="11">
    <source>
        <dbReference type="Proteomes" id="UP000054166"/>
    </source>
</evidence>
<evidence type="ECO:0000256" key="5">
    <source>
        <dbReference type="ARBA" id="ARBA00023002"/>
    </source>
</evidence>
<evidence type="ECO:0000259" key="8">
    <source>
        <dbReference type="Pfam" id="PF01232"/>
    </source>
</evidence>
<dbReference type="InterPro" id="IPR000669">
    <property type="entry name" value="Mannitol_DH"/>
</dbReference>
<dbReference type="Pfam" id="PF01232">
    <property type="entry name" value="Mannitol_dh"/>
    <property type="match status" value="1"/>
</dbReference>
<dbReference type="EMBL" id="KN832990">
    <property type="protein sequence ID" value="KIM83607.1"/>
    <property type="molecule type" value="Genomic_DNA"/>
</dbReference>
<protein>
    <recommendedName>
        <fullName evidence="4">Mannitol-1-phosphate 5-dehydrogenase</fullName>
        <ecNumber evidence="3">1.1.1.17</ecNumber>
    </recommendedName>
</protein>
<dbReference type="SUPFAM" id="SSF48179">
    <property type="entry name" value="6-phosphogluconate dehydrogenase C-terminal domain-like"/>
    <property type="match status" value="1"/>
</dbReference>
<evidence type="ECO:0000256" key="4">
    <source>
        <dbReference type="ARBA" id="ARBA00016219"/>
    </source>
</evidence>
<dbReference type="NCBIfam" id="NF002646">
    <property type="entry name" value="PRK02318.1-2"/>
    <property type="match status" value="1"/>
</dbReference>
<evidence type="ECO:0000256" key="7">
    <source>
        <dbReference type="ARBA" id="ARBA00048615"/>
    </source>
</evidence>
<dbReference type="Gene3D" id="3.40.50.720">
    <property type="entry name" value="NAD(P)-binding Rossmann-like Domain"/>
    <property type="match status" value="1"/>
</dbReference>
<reference evidence="11" key="2">
    <citation type="submission" date="2015-01" db="EMBL/GenBank/DDBJ databases">
        <title>Evolutionary Origins and Diversification of the Mycorrhizal Mutualists.</title>
        <authorList>
            <consortium name="DOE Joint Genome Institute"/>
            <consortium name="Mycorrhizal Genomics Consortium"/>
            <person name="Kohler A."/>
            <person name="Kuo A."/>
            <person name="Nagy L.G."/>
            <person name="Floudas D."/>
            <person name="Copeland A."/>
            <person name="Barry K.W."/>
            <person name="Cichocki N."/>
            <person name="Veneault-Fourrey C."/>
            <person name="LaButti K."/>
            <person name="Lindquist E.A."/>
            <person name="Lipzen A."/>
            <person name="Lundell T."/>
            <person name="Morin E."/>
            <person name="Murat C."/>
            <person name="Riley R."/>
            <person name="Ohm R."/>
            <person name="Sun H."/>
            <person name="Tunlid A."/>
            <person name="Henrissat B."/>
            <person name="Grigoriev I.V."/>
            <person name="Hibbett D.S."/>
            <person name="Martin F."/>
        </authorList>
    </citation>
    <scope>NUCLEOTIDE SEQUENCE [LARGE SCALE GENOMIC DNA]</scope>
    <source>
        <strain evidence="11">F 1598</strain>
    </source>
</reference>